<evidence type="ECO:0000256" key="3">
    <source>
        <dbReference type="ARBA" id="ARBA00022705"/>
    </source>
</evidence>
<comment type="similarity">
    <text evidence="1 8 11">Belongs to the DnaA family.</text>
</comment>
<evidence type="ECO:0000256" key="8">
    <source>
        <dbReference type="HAMAP-Rule" id="MF_00377"/>
    </source>
</evidence>
<dbReference type="GO" id="GO:0003688">
    <property type="term" value="F:DNA replication origin binding"/>
    <property type="evidence" value="ECO:0007669"/>
    <property type="project" value="UniProtKB-UniRule"/>
</dbReference>
<dbReference type="NCBIfam" id="NF010686">
    <property type="entry name" value="PRK14086.1"/>
    <property type="match status" value="1"/>
</dbReference>
<dbReference type="FunFam" id="3.40.50.300:FF:000150">
    <property type="entry name" value="Chromosomal replication initiator protein DnaA"/>
    <property type="match status" value="1"/>
</dbReference>
<dbReference type="InterPro" id="IPR024633">
    <property type="entry name" value="DnaA_N_dom"/>
</dbReference>
<evidence type="ECO:0000256" key="5">
    <source>
        <dbReference type="ARBA" id="ARBA00022840"/>
    </source>
</evidence>
<feature type="domain" description="AAA+ ATPase" evidence="12">
    <location>
        <begin position="139"/>
        <end position="267"/>
    </location>
</feature>
<accession>A0A1M5C1M2</accession>
<dbReference type="HAMAP" id="MF_00377">
    <property type="entry name" value="DnaA_bact"/>
    <property type="match status" value="1"/>
</dbReference>
<dbReference type="Proteomes" id="UP000184196">
    <property type="component" value="Unassembled WGS sequence"/>
</dbReference>
<feature type="binding site" evidence="8">
    <location>
        <position position="154"/>
    </location>
    <ligand>
        <name>ATP</name>
        <dbReference type="ChEBI" id="CHEBI:30616"/>
    </ligand>
</feature>
<evidence type="ECO:0000256" key="7">
    <source>
        <dbReference type="ARBA" id="ARBA00023125"/>
    </source>
</evidence>
<feature type="binding site" evidence="8">
    <location>
        <position position="153"/>
    </location>
    <ligand>
        <name>ATP</name>
        <dbReference type="ChEBI" id="CHEBI:30616"/>
    </ligand>
</feature>
<comment type="domain">
    <text evidence="8">Domain I is involved in oligomerization and binding regulators, domain II is flexibile and of varying length in different bacteria, domain III forms the AAA+ region, while domain IV binds dsDNA.</text>
</comment>
<dbReference type="GO" id="GO:0006275">
    <property type="term" value="P:regulation of DNA replication"/>
    <property type="evidence" value="ECO:0007669"/>
    <property type="project" value="UniProtKB-UniRule"/>
</dbReference>
<feature type="binding site" evidence="8">
    <location>
        <position position="152"/>
    </location>
    <ligand>
        <name>ATP</name>
        <dbReference type="ChEBI" id="CHEBI:30616"/>
    </ligand>
</feature>
<dbReference type="SUPFAM" id="SSF48295">
    <property type="entry name" value="TrpR-like"/>
    <property type="match status" value="1"/>
</dbReference>
<evidence type="ECO:0000256" key="10">
    <source>
        <dbReference type="RuleBase" id="RU000577"/>
    </source>
</evidence>
<dbReference type="Gene3D" id="3.30.300.180">
    <property type="match status" value="1"/>
</dbReference>
<dbReference type="Gene3D" id="1.10.8.60">
    <property type="match status" value="1"/>
</dbReference>
<dbReference type="RefSeq" id="WP_027355970.1">
    <property type="nucleotide sequence ID" value="NZ_FQUW01000033.1"/>
</dbReference>
<comment type="function">
    <text evidence="8 10">Plays an essential role in the initiation and regulation of chromosomal replication. ATP-DnaA binds to the origin of replication (oriC) to initiate formation of the DNA replication initiation complex once per cell cycle. Binds the DnaA box (a 9 base pair repeat at the origin) and separates the double-stranded (ds)DNA. Forms a right-handed helical filament on oriC DNA; dsDNA binds to the exterior of the filament while single-stranded (ss)DNA is stabiized in the filament's interior. The ATP-DnaA-oriC complex binds and stabilizes one strand of the AT-rich DNA unwinding element (DUE), permitting loading of DNA polymerase. After initiation quickly degrades to an ADP-DnaA complex that is not apt for DNA replication. Binds acidic phospholipids.</text>
</comment>
<dbReference type="GO" id="GO:0006270">
    <property type="term" value="P:DNA replication initiation"/>
    <property type="evidence" value="ECO:0007669"/>
    <property type="project" value="UniProtKB-UniRule"/>
</dbReference>
<dbReference type="Pfam" id="PF00308">
    <property type="entry name" value="Bac_DnaA"/>
    <property type="match status" value="1"/>
</dbReference>
<keyword evidence="4 8" id="KW-0547">Nucleotide-binding</keyword>
<feature type="domain" description="Chromosomal replication initiator DnaA C-terminal" evidence="13">
    <location>
        <begin position="351"/>
        <end position="420"/>
    </location>
</feature>
<comment type="caution">
    <text evidence="8">Lacks conserved residue(s) required for the propagation of feature annotation.</text>
</comment>
<dbReference type="AlphaFoldDB" id="A0A1M5C1M2"/>
<dbReference type="SUPFAM" id="SSF52540">
    <property type="entry name" value="P-loop containing nucleoside triphosphate hydrolases"/>
    <property type="match status" value="1"/>
</dbReference>
<comment type="subcellular location">
    <subcellularLocation>
        <location evidence="8">Cytoplasm</location>
    </subcellularLocation>
</comment>
<keyword evidence="5 8" id="KW-0067">ATP-binding</keyword>
<dbReference type="NCBIfam" id="TIGR00362">
    <property type="entry name" value="DnaA"/>
    <property type="match status" value="1"/>
</dbReference>
<dbReference type="Gene3D" id="3.40.50.300">
    <property type="entry name" value="P-loop containing nucleotide triphosphate hydrolases"/>
    <property type="match status" value="1"/>
</dbReference>
<evidence type="ECO:0000256" key="9">
    <source>
        <dbReference type="NCBIfam" id="TIGR00362"/>
    </source>
</evidence>
<dbReference type="InterPro" id="IPR013159">
    <property type="entry name" value="DnaA_C"/>
</dbReference>
<keyword evidence="6 8" id="KW-0446">Lipid-binding</keyword>
<evidence type="ECO:0000256" key="11">
    <source>
        <dbReference type="RuleBase" id="RU004227"/>
    </source>
</evidence>
<dbReference type="PROSITE" id="PS01008">
    <property type="entry name" value="DNAA"/>
    <property type="match status" value="1"/>
</dbReference>
<dbReference type="InterPro" id="IPR001957">
    <property type="entry name" value="Chromosome_initiator_DnaA"/>
</dbReference>
<dbReference type="Pfam" id="PF08299">
    <property type="entry name" value="Bac_DnaA_C"/>
    <property type="match status" value="1"/>
</dbReference>
<dbReference type="FunFam" id="1.10.1750.10:FF:000002">
    <property type="entry name" value="Chromosomal replication initiator protein DnaA"/>
    <property type="match status" value="1"/>
</dbReference>
<dbReference type="PANTHER" id="PTHR30050">
    <property type="entry name" value="CHROMOSOMAL REPLICATION INITIATOR PROTEIN DNAA"/>
    <property type="match status" value="1"/>
</dbReference>
<dbReference type="OrthoDB" id="9807019at2"/>
<keyword evidence="7 8" id="KW-0238">DNA-binding</keyword>
<dbReference type="Gene3D" id="1.10.1750.10">
    <property type="match status" value="1"/>
</dbReference>
<keyword evidence="15" id="KW-1185">Reference proteome</keyword>
<dbReference type="GO" id="GO:0008289">
    <property type="term" value="F:lipid binding"/>
    <property type="evidence" value="ECO:0007669"/>
    <property type="project" value="UniProtKB-KW"/>
</dbReference>
<dbReference type="InterPro" id="IPR038454">
    <property type="entry name" value="DnaA_N_sf"/>
</dbReference>
<name>A0A1M5C1M2_9FIRM</name>
<dbReference type="GO" id="GO:0005524">
    <property type="term" value="F:ATP binding"/>
    <property type="evidence" value="ECO:0007669"/>
    <property type="project" value="UniProtKB-UniRule"/>
</dbReference>
<keyword evidence="3 8" id="KW-0235">DNA replication</keyword>
<sequence length="446" mass="51363">MNKTHVTAIWDELLAHIQPRLDTETYEIWQESVLPLGFHRSTFFIQVPNHFYRDWLATRYASLIKNYLQEITNDEIEIQFLPAEEVNEKLLNRIRKTAPSAVETCSLNPRYTFETFVVGNSNRFAHAACLAVAESPAETYNPLFIYGGVGLGKTHLMHAISHYILKRGKLNRIVYVTSEKFTNELINAIANKRTAEFRDKYRGMDVLLIDDIQFVAGKERTQEEFFHTFNTLYEANKQIVISSDRPPKEIPTLEDRLRSRFEWGLITDIQPPDLETRIAILRKKAQLDNVSVPDETLEYIAEQITSNIRELEGALIRVVAYASLNKQPITTQLARDILKDILPGKQQRQITAQLIQEKVAAYYGLKPEEFKSKKRSRNIAFPRQIAMYLVRELTDLSLPQIGDAFGGRDHTTVLHACEKISNQLASDALLEQTINEIKQKIKEESR</sequence>
<dbReference type="CDD" id="cd06571">
    <property type="entry name" value="Bac_DnaA_C"/>
    <property type="match status" value="1"/>
</dbReference>
<dbReference type="InterPro" id="IPR020591">
    <property type="entry name" value="Chromosome_initiator_DnaA-like"/>
</dbReference>
<feature type="region of interest" description="Domain III, AAA+ region" evidence="8">
    <location>
        <begin position="106"/>
        <end position="322"/>
    </location>
</feature>
<feature type="region of interest" description="Domain I, interacts with DnaA modulators" evidence="8">
    <location>
        <begin position="1"/>
        <end position="97"/>
    </location>
</feature>
<evidence type="ECO:0000259" key="12">
    <source>
        <dbReference type="SMART" id="SM00382"/>
    </source>
</evidence>
<dbReference type="GO" id="GO:0005737">
    <property type="term" value="C:cytoplasm"/>
    <property type="evidence" value="ECO:0007669"/>
    <property type="project" value="UniProtKB-SubCell"/>
</dbReference>
<evidence type="ECO:0000259" key="13">
    <source>
        <dbReference type="SMART" id="SM00760"/>
    </source>
</evidence>
<comment type="subunit">
    <text evidence="8">Oligomerizes as a right-handed, spiral filament on DNA at oriC.</text>
</comment>
<dbReference type="Pfam" id="PF11638">
    <property type="entry name" value="DnaA_N"/>
    <property type="match status" value="1"/>
</dbReference>
<dbReference type="SMART" id="SM00760">
    <property type="entry name" value="Bac_DnaA_C"/>
    <property type="match status" value="1"/>
</dbReference>
<dbReference type="InterPro" id="IPR003593">
    <property type="entry name" value="AAA+_ATPase"/>
</dbReference>
<evidence type="ECO:0000256" key="4">
    <source>
        <dbReference type="ARBA" id="ARBA00022741"/>
    </source>
</evidence>
<dbReference type="PRINTS" id="PR00051">
    <property type="entry name" value="DNAA"/>
</dbReference>
<dbReference type="SMART" id="SM00382">
    <property type="entry name" value="AAA"/>
    <property type="match status" value="1"/>
</dbReference>
<evidence type="ECO:0000313" key="14">
    <source>
        <dbReference type="EMBL" id="SHF48507.1"/>
    </source>
</evidence>
<dbReference type="PANTHER" id="PTHR30050:SF2">
    <property type="entry name" value="CHROMOSOMAL REPLICATION INITIATOR PROTEIN DNAA"/>
    <property type="match status" value="1"/>
</dbReference>
<reference evidence="15" key="1">
    <citation type="submission" date="2016-11" db="EMBL/GenBank/DDBJ databases">
        <authorList>
            <person name="Varghese N."/>
            <person name="Submissions S."/>
        </authorList>
    </citation>
    <scope>NUCLEOTIDE SEQUENCE [LARGE SCALE GENOMIC DNA]</scope>
    <source>
        <strain evidence="15">DSM 11792</strain>
    </source>
</reference>
<dbReference type="InterPro" id="IPR018312">
    <property type="entry name" value="Chromosome_initiator_DnaA_CS"/>
</dbReference>
<gene>
    <name evidence="8" type="primary">dnaA</name>
    <name evidence="14" type="ORF">SAMN02745218_02379</name>
</gene>
<evidence type="ECO:0000256" key="6">
    <source>
        <dbReference type="ARBA" id="ARBA00023121"/>
    </source>
</evidence>
<dbReference type="EMBL" id="FQUW01000033">
    <property type="protein sequence ID" value="SHF48507.1"/>
    <property type="molecule type" value="Genomic_DNA"/>
</dbReference>
<proteinExistence type="inferred from homology"/>
<feature type="binding site" evidence="8">
    <location>
        <position position="150"/>
    </location>
    <ligand>
        <name>ATP</name>
        <dbReference type="ChEBI" id="CHEBI:30616"/>
    </ligand>
</feature>
<dbReference type="InterPro" id="IPR027417">
    <property type="entry name" value="P-loop_NTPase"/>
</dbReference>
<dbReference type="InterPro" id="IPR010921">
    <property type="entry name" value="Trp_repressor/repl_initiator"/>
</dbReference>
<evidence type="ECO:0000313" key="15">
    <source>
        <dbReference type="Proteomes" id="UP000184196"/>
    </source>
</evidence>
<protein>
    <recommendedName>
        <fullName evidence="8 9">Chromosomal replication initiator protein DnaA</fullName>
    </recommendedName>
</protein>
<evidence type="ECO:0000256" key="1">
    <source>
        <dbReference type="ARBA" id="ARBA00006583"/>
    </source>
</evidence>
<keyword evidence="2 8" id="KW-0963">Cytoplasm</keyword>
<feature type="region of interest" description="Domain IV, binds dsDNA" evidence="8">
    <location>
        <begin position="323"/>
        <end position="446"/>
    </location>
</feature>
<organism evidence="14 15">
    <name type="scientific">Desulfofundulus australicus DSM 11792</name>
    <dbReference type="NCBI Taxonomy" id="1121425"/>
    <lineage>
        <taxon>Bacteria</taxon>
        <taxon>Bacillati</taxon>
        <taxon>Bacillota</taxon>
        <taxon>Clostridia</taxon>
        <taxon>Eubacteriales</taxon>
        <taxon>Peptococcaceae</taxon>
        <taxon>Desulfofundulus</taxon>
    </lineage>
</organism>
<dbReference type="InterPro" id="IPR013317">
    <property type="entry name" value="DnaA_dom"/>
</dbReference>
<dbReference type="CDD" id="cd00009">
    <property type="entry name" value="AAA"/>
    <property type="match status" value="1"/>
</dbReference>
<dbReference type="FunFam" id="1.10.8.60:FF:000003">
    <property type="entry name" value="Chromosomal replication initiator protein DnaA"/>
    <property type="match status" value="1"/>
</dbReference>
<dbReference type="GO" id="GO:0005886">
    <property type="term" value="C:plasma membrane"/>
    <property type="evidence" value="ECO:0007669"/>
    <property type="project" value="TreeGrafter"/>
</dbReference>
<evidence type="ECO:0000256" key="2">
    <source>
        <dbReference type="ARBA" id="ARBA00022490"/>
    </source>
</evidence>